<protein>
    <submittedName>
        <fullName evidence="2">Uncharacterized protein</fullName>
    </submittedName>
</protein>
<reference evidence="2 3" key="1">
    <citation type="submission" date="2023-03" db="EMBL/GenBank/DDBJ databases">
        <title>Draft genome sequence of Streptomyces sp. RB6PN23 isolated from peat swamp forest in Thailand.</title>
        <authorList>
            <person name="Klaysubun C."/>
            <person name="Duangmal K."/>
        </authorList>
    </citation>
    <scope>NUCLEOTIDE SEQUENCE [LARGE SCALE GENOMIC DNA]</scope>
    <source>
        <strain evidence="2 3">RB6PN23</strain>
    </source>
</reference>
<evidence type="ECO:0000313" key="3">
    <source>
        <dbReference type="Proteomes" id="UP001216579"/>
    </source>
</evidence>
<evidence type="ECO:0000313" key="2">
    <source>
        <dbReference type="EMBL" id="MDF3289666.1"/>
    </source>
</evidence>
<keyword evidence="3" id="KW-1185">Reference proteome</keyword>
<proteinExistence type="predicted"/>
<comment type="caution">
    <text evidence="2">The sequence shown here is derived from an EMBL/GenBank/DDBJ whole genome shotgun (WGS) entry which is preliminary data.</text>
</comment>
<feature type="transmembrane region" description="Helical" evidence="1">
    <location>
        <begin position="29"/>
        <end position="46"/>
    </location>
</feature>
<keyword evidence="1" id="KW-0472">Membrane</keyword>
<dbReference type="EMBL" id="JARJBC010000005">
    <property type="protein sequence ID" value="MDF3289666.1"/>
    <property type="molecule type" value="Genomic_DNA"/>
</dbReference>
<keyword evidence="1" id="KW-1133">Transmembrane helix</keyword>
<accession>A0ABT5ZIM2</accession>
<evidence type="ECO:0000256" key="1">
    <source>
        <dbReference type="SAM" id="Phobius"/>
    </source>
</evidence>
<dbReference type="Proteomes" id="UP001216579">
    <property type="component" value="Unassembled WGS sequence"/>
</dbReference>
<organism evidence="2 3">
    <name type="scientific">Streptomyces silvisoli</name>
    <dbReference type="NCBI Taxonomy" id="3034235"/>
    <lineage>
        <taxon>Bacteria</taxon>
        <taxon>Bacillati</taxon>
        <taxon>Actinomycetota</taxon>
        <taxon>Actinomycetes</taxon>
        <taxon>Kitasatosporales</taxon>
        <taxon>Streptomycetaceae</taxon>
        <taxon>Streptomyces</taxon>
    </lineage>
</organism>
<sequence>MSAPTSSRRGRAVPYRHLLRGGVPHMSDLLFIGLIIVAFALIGLAAKGVRRL</sequence>
<name>A0ABT5ZIM2_9ACTN</name>
<dbReference type="RefSeq" id="WP_276093190.1">
    <property type="nucleotide sequence ID" value="NZ_JARJBC010000005.1"/>
</dbReference>
<keyword evidence="1" id="KW-0812">Transmembrane</keyword>
<gene>
    <name evidence="2" type="ORF">P3G67_10545</name>
</gene>